<proteinExistence type="predicted"/>
<dbReference type="AlphaFoldDB" id="A0A1A9ADZ2"/>
<dbReference type="EMBL" id="LT594324">
    <property type="protein sequence ID" value="SBT54326.1"/>
    <property type="molecule type" value="Genomic_DNA"/>
</dbReference>
<protein>
    <submittedName>
        <fullName evidence="1">Uncharacterized protein</fullName>
    </submittedName>
</protein>
<keyword evidence="2" id="KW-1185">Reference proteome</keyword>
<organism evidence="1 2">
    <name type="scientific">Micromonospora narathiwatensis</name>
    <dbReference type="NCBI Taxonomy" id="299146"/>
    <lineage>
        <taxon>Bacteria</taxon>
        <taxon>Bacillati</taxon>
        <taxon>Actinomycetota</taxon>
        <taxon>Actinomycetes</taxon>
        <taxon>Micromonosporales</taxon>
        <taxon>Micromonosporaceae</taxon>
        <taxon>Micromonospora</taxon>
    </lineage>
</organism>
<name>A0A1A9ADZ2_9ACTN</name>
<dbReference type="OrthoDB" id="3353854at2"/>
<reference evidence="1 2" key="1">
    <citation type="submission" date="2016-06" db="EMBL/GenBank/DDBJ databases">
        <authorList>
            <person name="Kjaerup R.B."/>
            <person name="Dalgaard T.S."/>
            <person name="Juul-Madsen H.R."/>
        </authorList>
    </citation>
    <scope>NUCLEOTIDE SEQUENCE [LARGE SCALE GENOMIC DNA]</scope>
    <source>
        <strain evidence="1 2">DSM 45248</strain>
    </source>
</reference>
<dbReference type="PATRIC" id="fig|299146.4.peg.5508"/>
<gene>
    <name evidence="1" type="ORF">GA0070621_5337</name>
</gene>
<evidence type="ECO:0000313" key="1">
    <source>
        <dbReference type="EMBL" id="SBT54326.1"/>
    </source>
</evidence>
<accession>A0A1A9ADZ2</accession>
<dbReference type="Proteomes" id="UP000198765">
    <property type="component" value="Chromosome I"/>
</dbReference>
<evidence type="ECO:0000313" key="2">
    <source>
        <dbReference type="Proteomes" id="UP000198765"/>
    </source>
</evidence>
<sequence>MNRASGGPLDFGIEPPGPTETVPLRLIEVLRPRMFDDCPICGDPATTEEHVPPQRLGGTRMTRTCARCNNSFGTLLEADLVDWFDEAWSTSSFQSDAVAGRRQTSRLLRRWTSDGQFIFLPEGRCDPAVGGILAAGGDVTLEVSPPDQNRCHLALLKSMYLALCIKAGVPQGEPADRLRAELLAVRDAKRKADVPVSPIALGLTVLRHWGDPITEESVVLAELQSETGPLLGFLLAGRVFVSASSSWSEATAAPSGRLVYQLQVDASVRGDVASVHPQPPPQAGRRRA</sequence>